<evidence type="ECO:0000313" key="1">
    <source>
        <dbReference type="EMBL" id="EDR09584.1"/>
    </source>
</evidence>
<dbReference type="AlphaFoldDB" id="B0D740"/>
<keyword evidence="2" id="KW-1185">Reference proteome</keyword>
<organism evidence="2">
    <name type="scientific">Laccaria bicolor (strain S238N-H82 / ATCC MYA-4686)</name>
    <name type="common">Bicoloured deceiver</name>
    <name type="synonym">Laccaria laccata var. bicolor</name>
    <dbReference type="NCBI Taxonomy" id="486041"/>
    <lineage>
        <taxon>Eukaryota</taxon>
        <taxon>Fungi</taxon>
        <taxon>Dikarya</taxon>
        <taxon>Basidiomycota</taxon>
        <taxon>Agaricomycotina</taxon>
        <taxon>Agaricomycetes</taxon>
        <taxon>Agaricomycetidae</taxon>
        <taxon>Agaricales</taxon>
        <taxon>Agaricineae</taxon>
        <taxon>Hydnangiaceae</taxon>
        <taxon>Laccaria</taxon>
    </lineage>
</organism>
<protein>
    <submittedName>
        <fullName evidence="1">Predicted protein</fullName>
    </submittedName>
</protein>
<reference evidence="1 2" key="1">
    <citation type="journal article" date="2008" name="Nature">
        <title>The genome of Laccaria bicolor provides insights into mycorrhizal symbiosis.</title>
        <authorList>
            <person name="Martin F."/>
            <person name="Aerts A."/>
            <person name="Ahren D."/>
            <person name="Brun A."/>
            <person name="Danchin E.G.J."/>
            <person name="Duchaussoy F."/>
            <person name="Gibon J."/>
            <person name="Kohler A."/>
            <person name="Lindquist E."/>
            <person name="Pereda V."/>
            <person name="Salamov A."/>
            <person name="Shapiro H.J."/>
            <person name="Wuyts J."/>
            <person name="Blaudez D."/>
            <person name="Buee M."/>
            <person name="Brokstein P."/>
            <person name="Canbaeck B."/>
            <person name="Cohen D."/>
            <person name="Courty P.E."/>
            <person name="Coutinho P.M."/>
            <person name="Delaruelle C."/>
            <person name="Detter J.C."/>
            <person name="Deveau A."/>
            <person name="DiFazio S."/>
            <person name="Duplessis S."/>
            <person name="Fraissinet-Tachet L."/>
            <person name="Lucic E."/>
            <person name="Frey-Klett P."/>
            <person name="Fourrey C."/>
            <person name="Feussner I."/>
            <person name="Gay G."/>
            <person name="Grimwood J."/>
            <person name="Hoegger P.J."/>
            <person name="Jain P."/>
            <person name="Kilaru S."/>
            <person name="Labbe J."/>
            <person name="Lin Y.C."/>
            <person name="Legue V."/>
            <person name="Le Tacon F."/>
            <person name="Marmeisse R."/>
            <person name="Melayah D."/>
            <person name="Montanini B."/>
            <person name="Muratet M."/>
            <person name="Nehls U."/>
            <person name="Niculita-Hirzel H."/>
            <person name="Oudot-Le Secq M.P."/>
            <person name="Peter M."/>
            <person name="Quesneville H."/>
            <person name="Rajashekar B."/>
            <person name="Reich M."/>
            <person name="Rouhier N."/>
            <person name="Schmutz J."/>
            <person name="Yin T."/>
            <person name="Chalot M."/>
            <person name="Henrissat B."/>
            <person name="Kuees U."/>
            <person name="Lucas S."/>
            <person name="Van de Peer Y."/>
            <person name="Podila G.K."/>
            <person name="Polle A."/>
            <person name="Pukkila P.J."/>
            <person name="Richardson P.M."/>
            <person name="Rouze P."/>
            <person name="Sanders I.R."/>
            <person name="Stajich J.E."/>
            <person name="Tunlid A."/>
            <person name="Tuskan G."/>
            <person name="Grigoriev I.V."/>
        </authorList>
    </citation>
    <scope>NUCLEOTIDE SEQUENCE [LARGE SCALE GENOMIC DNA]</scope>
    <source>
        <strain evidence="2">S238N-H82 / ATCC MYA-4686</strain>
    </source>
</reference>
<dbReference type="RefSeq" id="XP_001879933.1">
    <property type="nucleotide sequence ID" value="XM_001879898.1"/>
</dbReference>
<name>B0D740_LACBS</name>
<dbReference type="HOGENOM" id="CLU_906280_0_0_1"/>
<dbReference type="InParanoid" id="B0D740"/>
<dbReference type="EMBL" id="DS547099">
    <property type="protein sequence ID" value="EDR09584.1"/>
    <property type="molecule type" value="Genomic_DNA"/>
</dbReference>
<dbReference type="OrthoDB" id="2999415at2759"/>
<dbReference type="GeneID" id="6075340"/>
<dbReference type="KEGG" id="lbc:LACBIDRAFT_293831"/>
<sequence>MPSPAANALPRLPNELFDRIITFVIADSVHSVCVSPGDTTWDMDVLPTLHQVSPLFRAISTEVVRKAFDMPRVKQTADPGEPDAVDEHSSLHIVLQALRRAFDMPCVKQTVDPGEDAVDDHSSVLKTLPQILTYLHSISTRLRHPTEWGQVTFQNITCPTGPLVLAYVLYLSCSSIRRNSVQGSVQMFKSSHAAIFAALQQSMTLCESVVPALVTGLLEDSIWIEAGLARYVQGLEIVRYFCELEEHADAIVAHRAGTDEDATSYKIALISFDIVLGRIESAVIEYRCTSMVGNYESRPFELPGVLPMLRRLHGLNLVEGGFKLAQRIQALVDEWSYACPFLHPKNPID</sequence>
<evidence type="ECO:0000313" key="2">
    <source>
        <dbReference type="Proteomes" id="UP000001194"/>
    </source>
</evidence>
<dbReference type="Proteomes" id="UP000001194">
    <property type="component" value="Unassembled WGS sequence"/>
</dbReference>
<gene>
    <name evidence="1" type="ORF">LACBIDRAFT_293831</name>
</gene>
<proteinExistence type="predicted"/>
<accession>B0D740</accession>